<comment type="miscellaneous">
    <text evidence="8">This enzyme catalyzes only one turnover and therefore is not strictly catalytic. According to one definition, an enzyme is a biocatalyst that acts repeatedly and over many reaction cycles.</text>
</comment>
<dbReference type="CDD" id="cd06445">
    <property type="entry name" value="ATase"/>
    <property type="match status" value="1"/>
</dbReference>
<evidence type="ECO:0000256" key="7">
    <source>
        <dbReference type="ARBA" id="ARBA00049348"/>
    </source>
</evidence>
<dbReference type="InterPro" id="IPR036631">
    <property type="entry name" value="MGMT_N_sf"/>
</dbReference>
<keyword evidence="12" id="KW-1185">Reference proteome</keyword>
<dbReference type="Pfam" id="PF01035">
    <property type="entry name" value="DNA_binding_1"/>
    <property type="match status" value="1"/>
</dbReference>
<keyword evidence="6 8" id="KW-0234">DNA repair</keyword>
<evidence type="ECO:0000313" key="12">
    <source>
        <dbReference type="Proteomes" id="UP001500359"/>
    </source>
</evidence>
<dbReference type="InterPro" id="IPR036217">
    <property type="entry name" value="MethylDNA_cys_MeTrfase_DNAb"/>
</dbReference>
<comment type="caution">
    <text evidence="11">The sequence shown here is derived from an EMBL/GenBank/DDBJ whole genome shotgun (WGS) entry which is preliminary data.</text>
</comment>
<dbReference type="PANTHER" id="PTHR10815:SF5">
    <property type="entry name" value="METHYLATED-DNA--PROTEIN-CYSTEINE METHYLTRANSFERASE"/>
    <property type="match status" value="1"/>
</dbReference>
<evidence type="ECO:0000256" key="4">
    <source>
        <dbReference type="ARBA" id="ARBA00022679"/>
    </source>
</evidence>
<feature type="active site" description="Nucleophile; methyl group acceptor" evidence="8">
    <location>
        <position position="126"/>
    </location>
</feature>
<dbReference type="InterPro" id="IPR014048">
    <property type="entry name" value="MethylDNA_cys_MeTrfase_DNA-bd"/>
</dbReference>
<comment type="similarity">
    <text evidence="8">Belongs to the MGMT family.</text>
</comment>
<keyword evidence="4 8" id="KW-0808">Transferase</keyword>
<dbReference type="NCBIfam" id="TIGR00589">
    <property type="entry name" value="ogt"/>
    <property type="match status" value="1"/>
</dbReference>
<dbReference type="InterPro" id="IPR008332">
    <property type="entry name" value="MethylG_MeTrfase_N"/>
</dbReference>
<sequence>MTNPEPLFRQYLDTPIGTLEIAADDTSVRSIYFVQKRQDSPLGNDITQLALDQLAAYFNGQRQQFSLPLGALGTAFQQQVWLQLSDIPYGSTCSYADIARQLNNPKAVRAVGAANGKNPISIVVPCHRVIGANGKLTGYAGGLDRKSWLLRHEQQGQL</sequence>
<dbReference type="RefSeq" id="WP_425542546.1">
    <property type="nucleotide sequence ID" value="NZ_BAAAFD010000002.1"/>
</dbReference>
<dbReference type="InterPro" id="IPR036388">
    <property type="entry name" value="WH-like_DNA-bd_sf"/>
</dbReference>
<dbReference type="EMBL" id="BAAAFD010000002">
    <property type="protein sequence ID" value="GAA0854675.1"/>
    <property type="molecule type" value="Genomic_DNA"/>
</dbReference>
<dbReference type="PANTHER" id="PTHR10815">
    <property type="entry name" value="METHYLATED-DNA--PROTEIN-CYSTEINE METHYLTRANSFERASE"/>
    <property type="match status" value="1"/>
</dbReference>
<evidence type="ECO:0000256" key="8">
    <source>
        <dbReference type="HAMAP-Rule" id="MF_00772"/>
    </source>
</evidence>
<dbReference type="Gene3D" id="3.30.160.70">
    <property type="entry name" value="Methylated DNA-protein cysteine methyltransferase domain"/>
    <property type="match status" value="1"/>
</dbReference>
<accession>A0ABN1LEN7</accession>
<feature type="domain" description="Methylguanine DNA methyltransferase ribonuclease-like" evidence="10">
    <location>
        <begin position="9"/>
        <end position="69"/>
    </location>
</feature>
<dbReference type="Proteomes" id="UP001500359">
    <property type="component" value="Unassembled WGS sequence"/>
</dbReference>
<proteinExistence type="inferred from homology"/>
<name>A0ABN1LEN7_9ALTE</name>
<dbReference type="PROSITE" id="PS00374">
    <property type="entry name" value="MGMT"/>
    <property type="match status" value="1"/>
</dbReference>
<dbReference type="InterPro" id="IPR023546">
    <property type="entry name" value="MGMT"/>
</dbReference>
<dbReference type="HAMAP" id="MF_00772">
    <property type="entry name" value="OGT"/>
    <property type="match status" value="1"/>
</dbReference>
<comment type="catalytic activity">
    <reaction evidence="7 8">
        <text>a 6-O-methyl-2'-deoxyguanosine in DNA + L-cysteinyl-[protein] = S-methyl-L-cysteinyl-[protein] + a 2'-deoxyguanosine in DNA</text>
        <dbReference type="Rhea" id="RHEA:24000"/>
        <dbReference type="Rhea" id="RHEA-COMP:10131"/>
        <dbReference type="Rhea" id="RHEA-COMP:10132"/>
        <dbReference type="Rhea" id="RHEA-COMP:11367"/>
        <dbReference type="Rhea" id="RHEA-COMP:11368"/>
        <dbReference type="ChEBI" id="CHEBI:29950"/>
        <dbReference type="ChEBI" id="CHEBI:82612"/>
        <dbReference type="ChEBI" id="CHEBI:85445"/>
        <dbReference type="ChEBI" id="CHEBI:85448"/>
        <dbReference type="EC" id="2.1.1.63"/>
    </reaction>
</comment>
<evidence type="ECO:0000256" key="5">
    <source>
        <dbReference type="ARBA" id="ARBA00022763"/>
    </source>
</evidence>
<evidence type="ECO:0000256" key="3">
    <source>
        <dbReference type="ARBA" id="ARBA00022603"/>
    </source>
</evidence>
<evidence type="ECO:0000256" key="1">
    <source>
        <dbReference type="ARBA" id="ARBA00001286"/>
    </source>
</evidence>
<protein>
    <recommendedName>
        <fullName evidence="8">Methylated-DNA--protein-cysteine methyltransferase</fullName>
        <ecNumber evidence="8">2.1.1.63</ecNumber>
    </recommendedName>
    <alternativeName>
        <fullName evidence="8">6-O-methylguanine-DNA methyltransferase</fullName>
        <shortName evidence="8">MGMT</shortName>
    </alternativeName>
    <alternativeName>
        <fullName evidence="8">O-6-methylguanine-DNA-alkyltransferase</fullName>
    </alternativeName>
</protein>
<organism evidence="11 12">
    <name type="scientific">Aliiglaciecola litoralis</name>
    <dbReference type="NCBI Taxonomy" id="582857"/>
    <lineage>
        <taxon>Bacteria</taxon>
        <taxon>Pseudomonadati</taxon>
        <taxon>Pseudomonadota</taxon>
        <taxon>Gammaproteobacteria</taxon>
        <taxon>Alteromonadales</taxon>
        <taxon>Alteromonadaceae</taxon>
        <taxon>Aliiglaciecola</taxon>
    </lineage>
</organism>
<keyword evidence="2 8" id="KW-0963">Cytoplasm</keyword>
<feature type="domain" description="Methylated-DNA-[protein]-cysteine S-methyltransferase DNA binding" evidence="9">
    <location>
        <begin position="75"/>
        <end position="154"/>
    </location>
</feature>
<evidence type="ECO:0000259" key="9">
    <source>
        <dbReference type="Pfam" id="PF01035"/>
    </source>
</evidence>
<dbReference type="InterPro" id="IPR001497">
    <property type="entry name" value="MethylDNA_cys_MeTrfase_AS"/>
</dbReference>
<evidence type="ECO:0000256" key="6">
    <source>
        <dbReference type="ARBA" id="ARBA00023204"/>
    </source>
</evidence>
<dbReference type="SUPFAM" id="SSF53155">
    <property type="entry name" value="Methylated DNA-protein cysteine methyltransferase domain"/>
    <property type="match status" value="1"/>
</dbReference>
<gene>
    <name evidence="11" type="ORF">GCM10009114_11400</name>
</gene>
<reference evidence="11 12" key="1">
    <citation type="journal article" date="2019" name="Int. J. Syst. Evol. Microbiol.">
        <title>The Global Catalogue of Microorganisms (GCM) 10K type strain sequencing project: providing services to taxonomists for standard genome sequencing and annotation.</title>
        <authorList>
            <consortium name="The Broad Institute Genomics Platform"/>
            <consortium name="The Broad Institute Genome Sequencing Center for Infectious Disease"/>
            <person name="Wu L."/>
            <person name="Ma J."/>
        </authorList>
    </citation>
    <scope>NUCLEOTIDE SEQUENCE [LARGE SCALE GENOMIC DNA]</scope>
    <source>
        <strain evidence="11 12">JCM 15896</strain>
    </source>
</reference>
<dbReference type="Pfam" id="PF02870">
    <property type="entry name" value="Methyltransf_1N"/>
    <property type="match status" value="1"/>
</dbReference>
<evidence type="ECO:0000313" key="11">
    <source>
        <dbReference type="EMBL" id="GAA0854675.1"/>
    </source>
</evidence>
<evidence type="ECO:0000259" key="10">
    <source>
        <dbReference type="Pfam" id="PF02870"/>
    </source>
</evidence>
<dbReference type="SUPFAM" id="SSF46767">
    <property type="entry name" value="Methylated DNA-protein cysteine methyltransferase, C-terminal domain"/>
    <property type="match status" value="1"/>
</dbReference>
<dbReference type="Gene3D" id="1.10.10.10">
    <property type="entry name" value="Winged helix-like DNA-binding domain superfamily/Winged helix DNA-binding domain"/>
    <property type="match status" value="1"/>
</dbReference>
<keyword evidence="5 8" id="KW-0227">DNA damage</keyword>
<comment type="subcellular location">
    <subcellularLocation>
        <location evidence="8">Cytoplasm</location>
    </subcellularLocation>
</comment>
<comment type="function">
    <text evidence="8">Involved in the cellular defense against the biological effects of O6-methylguanine (O6-MeG) and O4-methylthymine (O4-MeT) in DNA. Repairs the methylated nucleobase in DNA by stoichiometrically transferring the methyl group to a cysteine residue in the enzyme. This is a suicide reaction: the enzyme is irreversibly inactivated.</text>
</comment>
<evidence type="ECO:0000256" key="2">
    <source>
        <dbReference type="ARBA" id="ARBA00022490"/>
    </source>
</evidence>
<dbReference type="EC" id="2.1.1.63" evidence="8"/>
<keyword evidence="3 8" id="KW-0489">Methyltransferase</keyword>
<comment type="catalytic activity">
    <reaction evidence="1 8">
        <text>a 4-O-methyl-thymidine in DNA + L-cysteinyl-[protein] = a thymidine in DNA + S-methyl-L-cysteinyl-[protein]</text>
        <dbReference type="Rhea" id="RHEA:53428"/>
        <dbReference type="Rhea" id="RHEA-COMP:10131"/>
        <dbReference type="Rhea" id="RHEA-COMP:10132"/>
        <dbReference type="Rhea" id="RHEA-COMP:13555"/>
        <dbReference type="Rhea" id="RHEA-COMP:13556"/>
        <dbReference type="ChEBI" id="CHEBI:29950"/>
        <dbReference type="ChEBI" id="CHEBI:82612"/>
        <dbReference type="ChEBI" id="CHEBI:137386"/>
        <dbReference type="ChEBI" id="CHEBI:137387"/>
        <dbReference type="EC" id="2.1.1.63"/>
    </reaction>
</comment>